<evidence type="ECO:0000313" key="16">
    <source>
        <dbReference type="Proteomes" id="UP000190831"/>
    </source>
</evidence>
<dbReference type="PANTHER" id="PTHR31468">
    <property type="entry name" value="1,3-BETA-GLUCANOSYLTRANSFERASE GAS1"/>
    <property type="match status" value="1"/>
</dbReference>
<keyword evidence="7" id="KW-1015">Disulfide bond</keyword>
<keyword evidence="8" id="KW-0325">Glycoprotein</keyword>
<keyword evidence="5 11" id="KW-0732">Signal</keyword>
<dbReference type="EC" id="2.4.1.-" evidence="11"/>
<dbReference type="GO" id="GO:0005886">
    <property type="term" value="C:plasma membrane"/>
    <property type="evidence" value="ECO:0007669"/>
    <property type="project" value="UniProtKB-SubCell"/>
</dbReference>
<dbReference type="GO" id="GO:0031982">
    <property type="term" value="C:vesicle"/>
    <property type="evidence" value="ECO:0007669"/>
    <property type="project" value="UniProtKB-ARBA"/>
</dbReference>
<keyword evidence="4 11" id="KW-0336">GPI-anchor</keyword>
<keyword evidence="9 11" id="KW-0449">Lipoprotein</keyword>
<dbReference type="Gene3D" id="1.20.58.1040">
    <property type="match status" value="1"/>
</dbReference>
<feature type="region of interest" description="Disordered" evidence="12">
    <location>
        <begin position="489"/>
        <end position="519"/>
    </location>
</feature>
<dbReference type="InterPro" id="IPR012946">
    <property type="entry name" value="X8"/>
</dbReference>
<keyword evidence="16" id="KW-1185">Reference proteome</keyword>
<dbReference type="GO" id="GO:0031505">
    <property type="term" value="P:fungal-type cell wall organization"/>
    <property type="evidence" value="ECO:0007669"/>
    <property type="project" value="UniProtKB-ARBA"/>
</dbReference>
<keyword evidence="13" id="KW-1133">Transmembrane helix</keyword>
<name>A0A1G4ME13_LACFM</name>
<organism evidence="15 16">
    <name type="scientific">Lachancea fermentati</name>
    <name type="common">Zygosaccharomyces fermentati</name>
    <dbReference type="NCBI Taxonomy" id="4955"/>
    <lineage>
        <taxon>Eukaryota</taxon>
        <taxon>Fungi</taxon>
        <taxon>Dikarya</taxon>
        <taxon>Ascomycota</taxon>
        <taxon>Saccharomycotina</taxon>
        <taxon>Saccharomycetes</taxon>
        <taxon>Saccharomycetales</taxon>
        <taxon>Saccharomycetaceae</taxon>
        <taxon>Lachancea</taxon>
    </lineage>
</organism>
<dbReference type="EMBL" id="LT598488">
    <property type="protein sequence ID" value="SCW02130.1"/>
    <property type="molecule type" value="Genomic_DNA"/>
</dbReference>
<gene>
    <name evidence="15" type="ORF">LAFE_0E14840G</name>
</gene>
<comment type="subcellular location">
    <subcellularLocation>
        <location evidence="1 11">Cell membrane</location>
        <topology evidence="1 11">Lipid-anchor</topology>
        <topology evidence="1 11">GPI-anchor</topology>
    </subcellularLocation>
</comment>
<evidence type="ECO:0000256" key="7">
    <source>
        <dbReference type="ARBA" id="ARBA00023157"/>
    </source>
</evidence>
<reference evidence="16" key="1">
    <citation type="submission" date="2016-03" db="EMBL/GenBank/DDBJ databases">
        <authorList>
            <person name="Devillers H."/>
        </authorList>
    </citation>
    <scope>NUCLEOTIDE SEQUENCE [LARGE SCALE GENOMIC DNA]</scope>
</reference>
<dbReference type="Pfam" id="PF07983">
    <property type="entry name" value="X8"/>
    <property type="match status" value="1"/>
</dbReference>
<dbReference type="Gene3D" id="3.20.20.80">
    <property type="entry name" value="Glycosidases"/>
    <property type="match status" value="1"/>
</dbReference>
<proteinExistence type="inferred from homology"/>
<dbReference type="GO" id="GO:0071970">
    <property type="term" value="P:fungal-type cell wall (1-&gt;3)-beta-D-glucan biosynthetic process"/>
    <property type="evidence" value="ECO:0007669"/>
    <property type="project" value="TreeGrafter"/>
</dbReference>
<evidence type="ECO:0000259" key="14">
    <source>
        <dbReference type="SMART" id="SM00768"/>
    </source>
</evidence>
<dbReference type="PANTHER" id="PTHR31468:SF2">
    <property type="entry name" value="1,3-BETA-GLUCANOSYLTRANSFERASE GAS1"/>
    <property type="match status" value="1"/>
</dbReference>
<feature type="domain" description="X8" evidence="14">
    <location>
        <begin position="382"/>
        <end position="469"/>
    </location>
</feature>
<feature type="chain" id="PRO_5009028974" description="1,3-beta-glucanosyltransferase" evidence="11">
    <location>
        <begin position="22"/>
        <end position="546"/>
    </location>
</feature>
<dbReference type="GO" id="GO:0009277">
    <property type="term" value="C:fungal-type cell wall"/>
    <property type="evidence" value="ECO:0007669"/>
    <property type="project" value="UniProtKB-ARBA"/>
</dbReference>
<dbReference type="SUPFAM" id="SSF51445">
    <property type="entry name" value="(Trans)glycosidases"/>
    <property type="match status" value="1"/>
</dbReference>
<dbReference type="GO" id="GO:0098552">
    <property type="term" value="C:side of membrane"/>
    <property type="evidence" value="ECO:0007669"/>
    <property type="project" value="UniProtKB-KW"/>
</dbReference>
<feature type="compositionally biased region" description="Low complexity" evidence="12">
    <location>
        <begin position="489"/>
        <end position="516"/>
    </location>
</feature>
<evidence type="ECO:0000256" key="13">
    <source>
        <dbReference type="SAM" id="Phobius"/>
    </source>
</evidence>
<feature type="signal peptide" evidence="11">
    <location>
        <begin position="1"/>
        <end position="21"/>
    </location>
</feature>
<dbReference type="STRING" id="4955.A0A1G4ME13"/>
<evidence type="ECO:0000256" key="12">
    <source>
        <dbReference type="SAM" id="MobiDB-lite"/>
    </source>
</evidence>
<dbReference type="FunFam" id="3.20.20.80:FF:000038">
    <property type="entry name" value="1,3-beta-glucanosyltransferase"/>
    <property type="match status" value="1"/>
</dbReference>
<evidence type="ECO:0000256" key="1">
    <source>
        <dbReference type="ARBA" id="ARBA00004609"/>
    </source>
</evidence>
<dbReference type="GO" id="GO:0042124">
    <property type="term" value="F:1,3-beta-glucanosyltransferase activity"/>
    <property type="evidence" value="ECO:0007669"/>
    <property type="project" value="TreeGrafter"/>
</dbReference>
<evidence type="ECO:0000256" key="9">
    <source>
        <dbReference type="ARBA" id="ARBA00023288"/>
    </source>
</evidence>
<evidence type="ECO:0000256" key="4">
    <source>
        <dbReference type="ARBA" id="ARBA00022622"/>
    </source>
</evidence>
<comment type="function">
    <text evidence="11">Splits internally a 1,3-beta-glucan molecule and transfers the newly generated reducing end (the donor) to the non-reducing end of another 1,3-beta-glucan molecule (the acceptor) forming a 1,3-beta linkage, resulting in the elongation of 1,3-beta-glucan chains in the cell wall.</text>
</comment>
<keyword evidence="3" id="KW-1003">Cell membrane</keyword>
<protein>
    <recommendedName>
        <fullName evidence="11">1,3-beta-glucanosyltransferase</fullName>
        <ecNumber evidence="11">2.4.1.-</ecNumber>
    </recommendedName>
</protein>
<evidence type="ECO:0000256" key="8">
    <source>
        <dbReference type="ARBA" id="ARBA00023180"/>
    </source>
</evidence>
<dbReference type="Pfam" id="PF03198">
    <property type="entry name" value="Glyco_hydro_72"/>
    <property type="match status" value="1"/>
</dbReference>
<dbReference type="InterPro" id="IPR004886">
    <property type="entry name" value="Glucanosyltransferase"/>
</dbReference>
<dbReference type="AlphaFoldDB" id="A0A1G4ME13"/>
<evidence type="ECO:0000256" key="3">
    <source>
        <dbReference type="ARBA" id="ARBA00022475"/>
    </source>
</evidence>
<dbReference type="FunFam" id="1.20.58.1040:FF:000005">
    <property type="entry name" value="1,3-beta-glucanosyltransferase"/>
    <property type="match status" value="1"/>
</dbReference>
<dbReference type="Proteomes" id="UP000190831">
    <property type="component" value="Chromosome E"/>
</dbReference>
<sequence length="546" mass="58061">MIKSLPSFAYLLAFVLNLALGADSGNNTNTPAIEVIGNKFFFSNNGSQFYMRGVAYQADTANSTSDETINDPLANYDNCKRDLPYLQELQTNVIRVYALNTSLDHTDCMTALADAGIYVIADLSEPSLSINRDSPSWDLDLYNRYTEVVDALHNYTNVLGFFAGNEVSNNASNTDASPFVKAAIRDVKKYISDKGYRSIPVGYSTNDDEDTRVPMADYFACGDQDVKADFYGINMYEWCGSSSFTASGYADRTKEFSNLSIPAFFSEYGCNEVQPRKFEEVSALYSDNMTSVWSGGIVYMYFEEANNYGLVSVDGSKVSTLSDFNYLKSELASISPSSANSASYTASTTSLSCPATGQYWKAATALPPTPEKNVCDCIKSSLTCVLSDDVDDDDYGDLYSYLCDKIDCGDISVNGTTGSYGTYSFCDDETKLSFLLNKYYESQNKASSACSFSGSASLASASSASSCGTVLSSASASASSVSASASGNASGSASGSGSSSSSSSTSSSSGKSNSAGLTSQPISTSSVILASVFVCFVTMGLGSVML</sequence>
<evidence type="ECO:0000256" key="5">
    <source>
        <dbReference type="ARBA" id="ARBA00022729"/>
    </source>
</evidence>
<evidence type="ECO:0000256" key="10">
    <source>
        <dbReference type="ARBA" id="ARBA00023316"/>
    </source>
</evidence>
<dbReference type="InterPro" id="IPR017853">
    <property type="entry name" value="GH"/>
</dbReference>
<evidence type="ECO:0000256" key="11">
    <source>
        <dbReference type="RuleBase" id="RU361209"/>
    </source>
</evidence>
<dbReference type="OrthoDB" id="421038at2759"/>
<keyword evidence="10" id="KW-0961">Cell wall biogenesis/degradation</keyword>
<keyword evidence="11" id="KW-0808">Transferase</keyword>
<keyword evidence="13" id="KW-0812">Transmembrane</keyword>
<comment type="similarity">
    <text evidence="2 11">Belongs to the glycosyl hydrolase 72 family.</text>
</comment>
<dbReference type="OMA" id="PAPCENC"/>
<evidence type="ECO:0000313" key="15">
    <source>
        <dbReference type="EMBL" id="SCW02130.1"/>
    </source>
</evidence>
<feature type="transmembrane region" description="Helical" evidence="13">
    <location>
        <begin position="527"/>
        <end position="545"/>
    </location>
</feature>
<dbReference type="SMART" id="SM00768">
    <property type="entry name" value="X8"/>
    <property type="match status" value="1"/>
</dbReference>
<keyword evidence="6 11" id="KW-0472">Membrane</keyword>
<accession>A0A1G4ME13</accession>
<evidence type="ECO:0000256" key="6">
    <source>
        <dbReference type="ARBA" id="ARBA00023136"/>
    </source>
</evidence>
<evidence type="ECO:0000256" key="2">
    <source>
        <dbReference type="ARBA" id="ARBA00007528"/>
    </source>
</evidence>